<evidence type="ECO:0000313" key="1">
    <source>
        <dbReference type="EMBL" id="KAK5977463.1"/>
    </source>
</evidence>
<dbReference type="Gene3D" id="3.40.50.150">
    <property type="entry name" value="Vaccinia Virus protein VP39"/>
    <property type="match status" value="1"/>
</dbReference>
<dbReference type="InterPro" id="IPR029063">
    <property type="entry name" value="SAM-dependent_MTases_sf"/>
</dbReference>
<proteinExistence type="predicted"/>
<dbReference type="AlphaFoldDB" id="A0AAN8INM4"/>
<comment type="caution">
    <text evidence="1">The sequence shown here is derived from an EMBL/GenBank/DDBJ whole genome shotgun (WGS) entry which is preliminary data.</text>
</comment>
<dbReference type="SUPFAM" id="SSF53335">
    <property type="entry name" value="S-adenosyl-L-methionine-dependent methyltransferases"/>
    <property type="match status" value="1"/>
</dbReference>
<dbReference type="Proteomes" id="UP001331761">
    <property type="component" value="Unassembled WGS sequence"/>
</dbReference>
<feature type="non-terminal residue" evidence="1">
    <location>
        <position position="1"/>
    </location>
</feature>
<name>A0AAN8INM4_TRICO</name>
<protein>
    <submittedName>
        <fullName evidence="1">Uncharacterized protein</fullName>
    </submittedName>
</protein>
<evidence type="ECO:0000313" key="2">
    <source>
        <dbReference type="Proteomes" id="UP001331761"/>
    </source>
</evidence>
<accession>A0AAN8INM4</accession>
<gene>
    <name evidence="1" type="ORF">GCK32_020443</name>
</gene>
<dbReference type="EMBL" id="WIXE01010571">
    <property type="protein sequence ID" value="KAK5977463.1"/>
    <property type="molecule type" value="Genomic_DNA"/>
</dbReference>
<keyword evidence="2" id="KW-1185">Reference proteome</keyword>
<organism evidence="1 2">
    <name type="scientific">Trichostrongylus colubriformis</name>
    <name type="common">Black scour worm</name>
    <dbReference type="NCBI Taxonomy" id="6319"/>
    <lineage>
        <taxon>Eukaryota</taxon>
        <taxon>Metazoa</taxon>
        <taxon>Ecdysozoa</taxon>
        <taxon>Nematoda</taxon>
        <taxon>Chromadorea</taxon>
        <taxon>Rhabditida</taxon>
        <taxon>Rhabditina</taxon>
        <taxon>Rhabditomorpha</taxon>
        <taxon>Strongyloidea</taxon>
        <taxon>Trichostrongylidae</taxon>
        <taxon>Trichostrongylus</taxon>
    </lineage>
</organism>
<sequence length="146" mass="16348">GSAVLRVVASGRSDLEFASIVKPKGGLLHVAIDGVQIAVTVVDIDPVMKVIAEKWYDFQESPNHRIVIEDGVRFLREAARKGAVIVNIITMKDRTGEADRMLFCSVKEENSYLNNRDELYNRYIAVDAALGFQLTLRKKFIPNDLL</sequence>
<reference evidence="1 2" key="1">
    <citation type="submission" date="2019-10" db="EMBL/GenBank/DDBJ databases">
        <title>Assembly and Annotation for the nematode Trichostrongylus colubriformis.</title>
        <authorList>
            <person name="Martin J."/>
        </authorList>
    </citation>
    <scope>NUCLEOTIDE SEQUENCE [LARGE SCALE GENOMIC DNA]</scope>
    <source>
        <strain evidence="1">G859</strain>
        <tissue evidence="1">Whole worm</tissue>
    </source>
</reference>